<organism evidence="2">
    <name type="scientific">Paenarthrobacter sp. AMU7</name>
    <dbReference type="NCBI Taxonomy" id="3162492"/>
    <lineage>
        <taxon>Bacteria</taxon>
        <taxon>Bacillati</taxon>
        <taxon>Actinomycetota</taxon>
        <taxon>Actinomycetes</taxon>
        <taxon>Micrococcales</taxon>
        <taxon>Micrococcaceae</taxon>
        <taxon>Paenarthrobacter</taxon>
    </lineage>
</organism>
<evidence type="ECO:0000256" key="1">
    <source>
        <dbReference type="SAM" id="MobiDB-lite"/>
    </source>
</evidence>
<feature type="region of interest" description="Disordered" evidence="1">
    <location>
        <begin position="153"/>
        <end position="184"/>
    </location>
</feature>
<dbReference type="Pfam" id="PF15428">
    <property type="entry name" value="Imm26"/>
    <property type="match status" value="1"/>
</dbReference>
<dbReference type="RefSeq" id="WP_280628196.1">
    <property type="nucleotide sequence ID" value="NZ_CP165735.1"/>
</dbReference>
<protein>
    <submittedName>
        <fullName evidence="2">Imm26 family immunity protein</fullName>
    </submittedName>
</protein>
<name>A0AB39YVA1_9MICC</name>
<feature type="compositionally biased region" description="Basic and acidic residues" evidence="1">
    <location>
        <begin position="155"/>
        <end position="167"/>
    </location>
</feature>
<dbReference type="EMBL" id="CP165735">
    <property type="protein sequence ID" value="XDV73814.1"/>
    <property type="molecule type" value="Genomic_DNA"/>
</dbReference>
<dbReference type="InterPro" id="IPR029278">
    <property type="entry name" value="Imm26"/>
</dbReference>
<evidence type="ECO:0000313" key="2">
    <source>
        <dbReference type="EMBL" id="XDV73814.1"/>
    </source>
</evidence>
<gene>
    <name evidence="2" type="ORF">ABQM86_00580</name>
</gene>
<accession>A0AB39YVA1</accession>
<reference evidence="2" key="1">
    <citation type="submission" date="2024-07" db="EMBL/GenBank/DDBJ databases">
        <authorList>
            <person name="Li J."/>
            <person name="Wei H."/>
            <person name="Ma J."/>
        </authorList>
    </citation>
    <scope>NUCLEOTIDE SEQUENCE</scope>
    <source>
        <strain evidence="2">AMU7</strain>
    </source>
</reference>
<proteinExistence type="predicted"/>
<sequence>MKTLALSDHLAWRCEFSGDSIPDAINSGPTNRQAPQDFQSTSGRVVAKPKYGPGSLFAVPLNGGGYGVGLVARMSSKGILLGYFFAQRWAQVPMLSDVKNLSPNDSVLIGRFSYLGLKQGQWEVLGPMAGWVPEEWPMPVFARTEPITGRSIQVHYDDSDPSRRLGEEAVPGGDNEGKPEDGLMGAGYVENVLTGLLAQP</sequence>
<dbReference type="AlphaFoldDB" id="A0AB39YVA1"/>